<evidence type="ECO:0000256" key="4">
    <source>
        <dbReference type="ARBA" id="ARBA00022490"/>
    </source>
</evidence>
<dbReference type="Proteomes" id="UP000636394">
    <property type="component" value="Unassembled WGS sequence"/>
</dbReference>
<feature type="binding site" evidence="10">
    <location>
        <position position="184"/>
    </location>
    <ligand>
        <name>substrate</name>
    </ligand>
</feature>
<feature type="site" description="Cleavage; by autolysis" evidence="10">
    <location>
        <begin position="225"/>
        <end position="226"/>
    </location>
</feature>
<proteinExistence type="inferred from homology"/>
<dbReference type="EMBL" id="WPCR01000001">
    <property type="protein sequence ID" value="NHM13388.1"/>
    <property type="molecule type" value="Genomic_DNA"/>
</dbReference>
<feature type="binding site" evidence="10">
    <location>
        <position position="441"/>
    </location>
    <ligand>
        <name>substrate</name>
    </ligand>
</feature>
<dbReference type="NCBIfam" id="NF003802">
    <property type="entry name" value="PRK05388.1"/>
    <property type="match status" value="1"/>
</dbReference>
<evidence type="ECO:0000256" key="1">
    <source>
        <dbReference type="ARBA" id="ARBA00004496"/>
    </source>
</evidence>
<dbReference type="RefSeq" id="WP_166338179.1">
    <property type="nucleotide sequence ID" value="NZ_CP072829.1"/>
</dbReference>
<evidence type="ECO:0000256" key="2">
    <source>
        <dbReference type="ARBA" id="ARBA00006774"/>
    </source>
</evidence>
<dbReference type="GO" id="GO:0004042">
    <property type="term" value="F:L-glutamate N-acetyltransferase activity"/>
    <property type="evidence" value="ECO:0007669"/>
    <property type="project" value="UniProtKB-UniRule"/>
</dbReference>
<evidence type="ECO:0000256" key="8">
    <source>
        <dbReference type="ARBA" id="ARBA00022813"/>
    </source>
</evidence>
<dbReference type="Proteomes" id="UP000671910">
    <property type="component" value="Chromosome"/>
</dbReference>
<evidence type="ECO:0000313" key="11">
    <source>
        <dbReference type="EMBL" id="NHM13388.1"/>
    </source>
</evidence>
<dbReference type="Gene3D" id="3.60.70.12">
    <property type="entry name" value="L-amino peptidase D-ALA esterase/amidase"/>
    <property type="match status" value="1"/>
</dbReference>
<organism evidence="12 14">
    <name type="scientific">Xiamenia xianingshaonis</name>
    <dbReference type="NCBI Taxonomy" id="2682776"/>
    <lineage>
        <taxon>Bacteria</taxon>
        <taxon>Bacillati</taxon>
        <taxon>Actinomycetota</taxon>
        <taxon>Coriobacteriia</taxon>
        <taxon>Eggerthellales</taxon>
        <taxon>Eggerthellaceae</taxon>
        <taxon>Xiamenia</taxon>
    </lineage>
</organism>
<evidence type="ECO:0000256" key="6">
    <source>
        <dbReference type="ARBA" id="ARBA00022605"/>
    </source>
</evidence>
<dbReference type="NCBIfam" id="TIGR00120">
    <property type="entry name" value="ArgJ"/>
    <property type="match status" value="1"/>
</dbReference>
<protein>
    <recommendedName>
        <fullName evidence="10">Arginine biosynthesis bifunctional protein ArgJ</fullName>
    </recommendedName>
    <domain>
        <recommendedName>
            <fullName evidence="10">Glutamate N-acetyltransferase</fullName>
            <ecNumber evidence="10">2.3.1.35</ecNumber>
        </recommendedName>
        <alternativeName>
            <fullName evidence="10">Ornithine acetyltransferase</fullName>
            <shortName evidence="10">OATase</shortName>
        </alternativeName>
        <alternativeName>
            <fullName evidence="10">Ornithine transacetylase</fullName>
        </alternativeName>
    </domain>
    <domain>
        <recommendedName>
            <fullName evidence="10">Amino-acid acetyltransferase</fullName>
            <ecNumber evidence="10">2.3.1.1</ecNumber>
        </recommendedName>
        <alternativeName>
            <fullName evidence="10">N-acetylglutamate synthase</fullName>
            <shortName evidence="10">AGSase</shortName>
        </alternativeName>
    </domain>
    <component>
        <recommendedName>
            <fullName evidence="10">Arginine biosynthesis bifunctional protein ArgJ alpha chain</fullName>
        </recommendedName>
    </component>
    <component>
        <recommendedName>
            <fullName evidence="10">Arginine biosynthesis bifunctional protein ArgJ beta chain</fullName>
        </recommendedName>
    </component>
</protein>
<dbReference type="GO" id="GO:0004358">
    <property type="term" value="F:L-glutamate N-acetyltransferase activity, acting on acetyl-L-ornithine as donor"/>
    <property type="evidence" value="ECO:0007669"/>
    <property type="project" value="UniProtKB-UniRule"/>
</dbReference>
<keyword evidence="9 10" id="KW-0012">Acyltransferase</keyword>
<dbReference type="EC" id="2.3.1.35" evidence="10"/>
<gene>
    <name evidence="10 12" type="primary">argJ</name>
    <name evidence="11" type="ORF">GMI68_01145</name>
    <name evidence="12" type="ORF">J7S26_00955</name>
</gene>
<evidence type="ECO:0000313" key="14">
    <source>
        <dbReference type="Proteomes" id="UP000671910"/>
    </source>
</evidence>
<comment type="catalytic activity">
    <reaction evidence="10">
        <text>L-glutamate + acetyl-CoA = N-acetyl-L-glutamate + CoA + H(+)</text>
        <dbReference type="Rhea" id="RHEA:24292"/>
        <dbReference type="ChEBI" id="CHEBI:15378"/>
        <dbReference type="ChEBI" id="CHEBI:29985"/>
        <dbReference type="ChEBI" id="CHEBI:44337"/>
        <dbReference type="ChEBI" id="CHEBI:57287"/>
        <dbReference type="ChEBI" id="CHEBI:57288"/>
        <dbReference type="EC" id="2.3.1.1"/>
    </reaction>
</comment>
<dbReference type="FunFam" id="3.10.20.340:FF:000003">
    <property type="entry name" value="Arginine biosynthesis bifunctional protein ArgJ"/>
    <property type="match status" value="1"/>
</dbReference>
<accession>A0A9E6SUI0</accession>
<comment type="subcellular location">
    <subcellularLocation>
        <location evidence="1 10">Cytoplasm</location>
    </subcellularLocation>
</comment>
<dbReference type="PANTHER" id="PTHR23100">
    <property type="entry name" value="ARGININE BIOSYNTHESIS BIFUNCTIONAL PROTEIN ARGJ"/>
    <property type="match status" value="1"/>
</dbReference>
<dbReference type="Gene3D" id="3.10.20.340">
    <property type="entry name" value="ArgJ beta chain, C-terminal domain"/>
    <property type="match status" value="1"/>
</dbReference>
<keyword evidence="10" id="KW-0511">Multifunctional enzyme</keyword>
<comment type="catalytic activity">
    <reaction evidence="10">
        <text>N(2)-acetyl-L-ornithine + L-glutamate = N-acetyl-L-glutamate + L-ornithine</text>
        <dbReference type="Rhea" id="RHEA:15349"/>
        <dbReference type="ChEBI" id="CHEBI:29985"/>
        <dbReference type="ChEBI" id="CHEBI:44337"/>
        <dbReference type="ChEBI" id="CHEBI:46911"/>
        <dbReference type="ChEBI" id="CHEBI:57805"/>
        <dbReference type="EC" id="2.3.1.35"/>
    </reaction>
</comment>
<feature type="site" description="Involved in the stabilization of negative charge on the oxyanion by the formation of the oxyanion hole" evidence="10">
    <location>
        <position position="147"/>
    </location>
</feature>
<evidence type="ECO:0000256" key="3">
    <source>
        <dbReference type="ARBA" id="ARBA00011475"/>
    </source>
</evidence>
<keyword evidence="5 10" id="KW-0055">Arginine biosynthesis</keyword>
<dbReference type="AlphaFoldDB" id="A0A9E6SUI0"/>
<keyword evidence="13" id="KW-1185">Reference proteome</keyword>
<keyword evidence="7 10" id="KW-0808">Transferase</keyword>
<dbReference type="GO" id="GO:0006592">
    <property type="term" value="P:ornithine biosynthetic process"/>
    <property type="evidence" value="ECO:0007669"/>
    <property type="project" value="TreeGrafter"/>
</dbReference>
<dbReference type="KEGG" id="ebz:J7S26_00955"/>
<evidence type="ECO:0000256" key="9">
    <source>
        <dbReference type="ARBA" id="ARBA00023315"/>
    </source>
</evidence>
<comment type="pathway">
    <text evidence="10">Amino-acid biosynthesis; L-arginine biosynthesis; L-ornithine and N-acetyl-L-glutamate from L-glutamate and N(2)-acetyl-L-ornithine (cyclic): step 1/1.</text>
</comment>
<comment type="function">
    <text evidence="10">Catalyzes two activities which are involved in the cyclic version of arginine biosynthesis: the synthesis of N-acetylglutamate from glutamate and acetyl-CoA as the acetyl donor, and of ornithine by transacetylation between N(2)-acetylornithine and glutamate.</text>
</comment>
<evidence type="ECO:0000256" key="10">
    <source>
        <dbReference type="HAMAP-Rule" id="MF_01106"/>
    </source>
</evidence>
<evidence type="ECO:0000313" key="13">
    <source>
        <dbReference type="Proteomes" id="UP000636394"/>
    </source>
</evidence>
<comment type="pathway">
    <text evidence="10">Amino-acid biosynthesis; L-arginine biosynthesis; N(2)-acetyl-L-ornithine from L-glutamate: step 1/4.</text>
</comment>
<dbReference type="PANTHER" id="PTHR23100:SF0">
    <property type="entry name" value="ARGININE BIOSYNTHESIS BIFUNCTIONAL PROTEIN ARGJ, MITOCHONDRIAL"/>
    <property type="match status" value="1"/>
</dbReference>
<name>A0A9E6SUI0_9ACTN</name>
<dbReference type="CDD" id="cd02152">
    <property type="entry name" value="OAT"/>
    <property type="match status" value="1"/>
</dbReference>
<dbReference type="GO" id="GO:0005737">
    <property type="term" value="C:cytoplasm"/>
    <property type="evidence" value="ECO:0007669"/>
    <property type="project" value="UniProtKB-SubCell"/>
</dbReference>
<sequence>MTGTSSAGVETTSGYTPLRSVRGIPAREGLNIVEGGGVTSAQGFRAAGVHAGFRANPNRLDMALVVADEPCACAAVFTKNVFCSAPVSVSRKHLDDVGYGTARAVVVNSGNANAATGQPGLEAAEHTAAIVGEAVGCPSSEVMVASTGVIGQLLDVAPFEEGVPAALAQATAQAGASAAQAIMTTDTVPKEAAVSFDGTPLGFEGVTFTVGGMAKGSGMIMPNMATMIAVLTTDAPVKAPDLHAALVAAASRSFNKVTVDSDTSTNDCCFLLASGAAAADGASFEPGSEAFAAFEAALDEVCQALARKMAADGEGASRLVTVTVTGAASDEDADVAARAIANSPLVKTMIAGHDANWGRVAMAIGKCGAAFRQEDAAIDLLGLPVCRGGLTVPFDEDEALRRFEDPEIAIDVDLGAGDCETTIWTCDFTHDYITINGDYRS</sequence>
<keyword evidence="8 10" id="KW-0068">Autocatalytic cleavage</keyword>
<feature type="binding site" evidence="10">
    <location>
        <position position="215"/>
    </location>
    <ligand>
        <name>substrate</name>
    </ligand>
</feature>
<dbReference type="EMBL" id="CP072829">
    <property type="protein sequence ID" value="QTU84533.1"/>
    <property type="molecule type" value="Genomic_DNA"/>
</dbReference>
<reference evidence="12" key="2">
    <citation type="submission" date="2021-04" db="EMBL/GenBank/DDBJ databases">
        <title>Novel species in family Eggerthellaceae.</title>
        <authorList>
            <person name="Zhang G."/>
        </authorList>
    </citation>
    <scope>NUCLEOTIDE SEQUENCE</scope>
    <source>
        <strain evidence="12">Zg-886</strain>
    </source>
</reference>
<dbReference type="SUPFAM" id="SSF56266">
    <property type="entry name" value="DmpA/ArgJ-like"/>
    <property type="match status" value="1"/>
</dbReference>
<dbReference type="GO" id="GO:0006526">
    <property type="term" value="P:L-arginine biosynthetic process"/>
    <property type="evidence" value="ECO:0007669"/>
    <property type="project" value="UniProtKB-UniRule"/>
</dbReference>
<dbReference type="FunFam" id="3.60.70.12:FF:000001">
    <property type="entry name" value="Arginine biosynthesis bifunctional protein ArgJ, chloroplastic"/>
    <property type="match status" value="1"/>
</dbReference>
<feature type="binding site" evidence="10">
    <location>
        <position position="314"/>
    </location>
    <ligand>
        <name>substrate</name>
    </ligand>
</feature>
<keyword evidence="4 10" id="KW-0963">Cytoplasm</keyword>
<reference evidence="11 13" key="1">
    <citation type="submission" date="2019-11" db="EMBL/GenBank/DDBJ databases">
        <title>Eggerthellaceae novel genus isolated from the rectal contents of marmort.</title>
        <authorList>
            <person name="Zhang G."/>
        </authorList>
    </citation>
    <scope>NUCLEOTIDE SEQUENCE [LARGE SCALE GENOMIC DNA]</scope>
    <source>
        <strain evidence="13">zg-886</strain>
        <strain evidence="11">Zg-886</strain>
    </source>
</reference>
<dbReference type="InterPro" id="IPR042195">
    <property type="entry name" value="ArgJ_beta_C"/>
</dbReference>
<feature type="active site" description="Nucleophile" evidence="10">
    <location>
        <position position="226"/>
    </location>
</feature>
<dbReference type="EC" id="2.3.1.1" evidence="10"/>
<evidence type="ECO:0000256" key="7">
    <source>
        <dbReference type="ARBA" id="ARBA00022679"/>
    </source>
</evidence>
<feature type="binding site" evidence="10">
    <location>
        <position position="436"/>
    </location>
    <ligand>
        <name>substrate</name>
    </ligand>
</feature>
<dbReference type="HAMAP" id="MF_01106">
    <property type="entry name" value="ArgJ"/>
    <property type="match status" value="1"/>
</dbReference>
<evidence type="ECO:0000313" key="12">
    <source>
        <dbReference type="EMBL" id="QTU84533.1"/>
    </source>
</evidence>
<dbReference type="InterPro" id="IPR002813">
    <property type="entry name" value="Arg_biosynth_ArgJ"/>
</dbReference>
<dbReference type="InterPro" id="IPR016117">
    <property type="entry name" value="ArgJ-like_dom_sf"/>
</dbReference>
<evidence type="ECO:0000256" key="5">
    <source>
        <dbReference type="ARBA" id="ARBA00022571"/>
    </source>
</evidence>
<dbReference type="Pfam" id="PF01960">
    <property type="entry name" value="ArgJ"/>
    <property type="match status" value="1"/>
</dbReference>
<feature type="chain" id="PRO_5039771541" description="Arginine biosynthesis bifunctional protein ArgJ beta chain" evidence="10">
    <location>
        <begin position="226"/>
        <end position="441"/>
    </location>
</feature>
<comment type="subunit">
    <text evidence="3 10">Heterotetramer of two alpha and two beta chains.</text>
</comment>
<keyword evidence="6 10" id="KW-0028">Amino-acid biosynthesis</keyword>
<feature type="chain" id="PRO_5039771542" description="Arginine biosynthesis bifunctional protein ArgJ alpha chain" evidence="10">
    <location>
        <begin position="1"/>
        <end position="225"/>
    </location>
</feature>
<feature type="site" description="Involved in the stabilization of negative charge on the oxyanion by the formation of the oxyanion hole" evidence="10">
    <location>
        <position position="148"/>
    </location>
</feature>
<feature type="binding site" evidence="10">
    <location>
        <position position="226"/>
    </location>
    <ligand>
        <name>substrate</name>
    </ligand>
</feature>
<comment type="similarity">
    <text evidence="2 10">Belongs to the ArgJ family.</text>
</comment>